<evidence type="ECO:0000313" key="3">
    <source>
        <dbReference type="Proteomes" id="UP000045285"/>
    </source>
</evidence>
<keyword evidence="1" id="KW-0812">Transmembrane</keyword>
<feature type="transmembrane region" description="Helical" evidence="1">
    <location>
        <begin position="64"/>
        <end position="83"/>
    </location>
</feature>
<organism evidence="2 3">
    <name type="scientific">Mesorhizobium plurifarium</name>
    <dbReference type="NCBI Taxonomy" id="69974"/>
    <lineage>
        <taxon>Bacteria</taxon>
        <taxon>Pseudomonadati</taxon>
        <taxon>Pseudomonadota</taxon>
        <taxon>Alphaproteobacteria</taxon>
        <taxon>Hyphomicrobiales</taxon>
        <taxon>Phyllobacteriaceae</taxon>
        <taxon>Mesorhizobium</taxon>
    </lineage>
</organism>
<name>A0A090EGQ5_MESPL</name>
<keyword evidence="1" id="KW-0472">Membrane</keyword>
<reference evidence="3" key="1">
    <citation type="submission" date="2014-08" db="EMBL/GenBank/DDBJ databases">
        <authorList>
            <person name="Moulin L."/>
        </authorList>
    </citation>
    <scope>NUCLEOTIDE SEQUENCE [LARGE SCALE GENOMIC DNA]</scope>
</reference>
<sequence>MMGWPVLYSVCNCVGQHMTDFLQHYLLLVLAFGFGLAGSLIYTFGPLSDMKLLSPIQDKHRASYGLAVIFVILAIICMALQIYSAGKPA</sequence>
<feature type="transmembrane region" description="Helical" evidence="1">
    <location>
        <begin position="25"/>
        <end position="44"/>
    </location>
</feature>
<evidence type="ECO:0000313" key="2">
    <source>
        <dbReference type="EMBL" id="CDX27454.1"/>
    </source>
</evidence>
<accession>A0A090EGQ5</accession>
<protein>
    <submittedName>
        <fullName evidence="2">Uncharacterized protein</fullName>
    </submittedName>
</protein>
<dbReference type="EMBL" id="CCMZ01000067">
    <property type="protein sequence ID" value="CDX27454.1"/>
    <property type="molecule type" value="Genomic_DNA"/>
</dbReference>
<evidence type="ECO:0000256" key="1">
    <source>
        <dbReference type="SAM" id="Phobius"/>
    </source>
</evidence>
<keyword evidence="1" id="KW-1133">Transmembrane helix</keyword>
<keyword evidence="3" id="KW-1185">Reference proteome</keyword>
<dbReference type="AlphaFoldDB" id="A0A090EGQ5"/>
<proteinExistence type="predicted"/>
<gene>
    <name evidence="2" type="ORF">MPL3356_70011</name>
</gene>
<dbReference type="Proteomes" id="UP000045285">
    <property type="component" value="Unassembled WGS sequence"/>
</dbReference>